<dbReference type="Proteomes" id="UP000215914">
    <property type="component" value="Chromosome 1"/>
</dbReference>
<keyword evidence="5" id="KW-0156">Chromatin regulator</keyword>
<evidence type="ECO:0000259" key="11">
    <source>
        <dbReference type="PROSITE" id="PS50157"/>
    </source>
</evidence>
<evidence type="ECO:0000256" key="2">
    <source>
        <dbReference type="ARBA" id="ARBA00006673"/>
    </source>
</evidence>
<dbReference type="STRING" id="4232.A0A251VS34"/>
<dbReference type="InterPro" id="IPR013087">
    <property type="entry name" value="Znf_C2H2_type"/>
</dbReference>
<feature type="compositionally biased region" description="Acidic residues" evidence="10">
    <location>
        <begin position="164"/>
        <end position="199"/>
    </location>
</feature>
<evidence type="ECO:0000256" key="7">
    <source>
        <dbReference type="ARBA" id="ARBA00023163"/>
    </source>
</evidence>
<dbReference type="InParanoid" id="A0A251VS34"/>
<dbReference type="PROSITE" id="PS00028">
    <property type="entry name" value="ZINC_FINGER_C2H2_1"/>
    <property type="match status" value="1"/>
</dbReference>
<evidence type="ECO:0000256" key="4">
    <source>
        <dbReference type="ARBA" id="ARBA00022801"/>
    </source>
</evidence>
<dbReference type="EMBL" id="CM007890">
    <property type="protein sequence ID" value="OTG38358.1"/>
    <property type="molecule type" value="Genomic_DNA"/>
</dbReference>
<dbReference type="FunFam" id="2.60.120.340:FF:000004">
    <property type="entry name" value="Histone deacetylase HDT1"/>
    <property type="match status" value="1"/>
</dbReference>
<keyword evidence="6" id="KW-0805">Transcription regulation</keyword>
<dbReference type="OrthoDB" id="2019803at2759"/>
<evidence type="ECO:0000256" key="6">
    <source>
        <dbReference type="ARBA" id="ARBA00023015"/>
    </source>
</evidence>
<reference evidence="13" key="1">
    <citation type="journal article" date="2017" name="Nature">
        <title>The sunflower genome provides insights into oil metabolism, flowering and Asterid evolution.</title>
        <authorList>
            <person name="Badouin H."/>
            <person name="Gouzy J."/>
            <person name="Grassa C.J."/>
            <person name="Murat F."/>
            <person name="Staton S.E."/>
            <person name="Cottret L."/>
            <person name="Lelandais-Briere C."/>
            <person name="Owens G.L."/>
            <person name="Carrere S."/>
            <person name="Mayjonade B."/>
            <person name="Legrand L."/>
            <person name="Gill N."/>
            <person name="Kane N.C."/>
            <person name="Bowers J.E."/>
            <person name="Hubner S."/>
            <person name="Bellec A."/>
            <person name="Berard A."/>
            <person name="Berges H."/>
            <person name="Blanchet N."/>
            <person name="Boniface M.C."/>
            <person name="Brunel D."/>
            <person name="Catrice O."/>
            <person name="Chaidir N."/>
            <person name="Claudel C."/>
            <person name="Donnadieu C."/>
            <person name="Faraut T."/>
            <person name="Fievet G."/>
            <person name="Helmstetter N."/>
            <person name="King M."/>
            <person name="Knapp S.J."/>
            <person name="Lai Z."/>
            <person name="Le Paslier M.C."/>
            <person name="Lippi Y."/>
            <person name="Lorenzon L."/>
            <person name="Mandel J.R."/>
            <person name="Marage G."/>
            <person name="Marchand G."/>
            <person name="Marquand E."/>
            <person name="Bret-Mestries E."/>
            <person name="Morien E."/>
            <person name="Nambeesan S."/>
            <person name="Nguyen T."/>
            <person name="Pegot-Espagnet P."/>
            <person name="Pouilly N."/>
            <person name="Raftis F."/>
            <person name="Sallet E."/>
            <person name="Schiex T."/>
            <person name="Thomas J."/>
            <person name="Vandecasteele C."/>
            <person name="Vares D."/>
            <person name="Vear F."/>
            <person name="Vautrin S."/>
            <person name="Crespi M."/>
            <person name="Mangin B."/>
            <person name="Burke J.M."/>
            <person name="Salse J."/>
            <person name="Munos S."/>
            <person name="Vincourt P."/>
            <person name="Rieseberg L.H."/>
            <person name="Langlade N.B."/>
        </authorList>
    </citation>
    <scope>NUCLEOTIDE SEQUENCE [LARGE SCALE GENOMIC DNA]</scope>
    <source>
        <strain evidence="13">cv. SF193</strain>
    </source>
</reference>
<keyword evidence="4" id="KW-0378">Hydrolase</keyword>
<dbReference type="Pfam" id="PF12874">
    <property type="entry name" value="zf-met"/>
    <property type="match status" value="1"/>
</dbReference>
<gene>
    <name evidence="12" type="primary">HDT1</name>
    <name evidence="12" type="ORF">HannXRQ_Chr01g0028841</name>
</gene>
<evidence type="ECO:0000256" key="5">
    <source>
        <dbReference type="ARBA" id="ARBA00022853"/>
    </source>
</evidence>
<protein>
    <submittedName>
        <fullName evidence="12">Putative histone deacetylase HDT1</fullName>
    </submittedName>
</protein>
<dbReference type="AlphaFoldDB" id="A0A251VS34"/>
<sequence>MEFWGVEVKSGQPLEVKLGEGKVLHLSQACLGELKNNKPSDSVYLHINIESKKLVLGTLNSERLPQQLFDLVIDKDFTLSHNWKNGSVYFYGYQADQPIDESELEEESDSDEEDALPLPVVNGKKEDKPVVVKQEEKKEAVPAESKKKDGKQKVQIVEPSKDSDSDDSDSDDSDSMSEGSDEDDEDSSDSEDSSDEEEETPKKQQSGKKRANESAMKTPASDKKAKLSTPQKTDGKKAGGHVATPHPSKQTKTPANKSNQKSPASASTDGAHSCKPCNRTFKSDSALQSHNQAKHK</sequence>
<name>A0A251VS34_HELAN</name>
<evidence type="ECO:0000256" key="9">
    <source>
        <dbReference type="PROSITE-ProRule" id="PRU00042"/>
    </source>
</evidence>
<dbReference type="GO" id="GO:0006325">
    <property type="term" value="P:chromatin organization"/>
    <property type="evidence" value="ECO:0007669"/>
    <property type="project" value="UniProtKB-KW"/>
</dbReference>
<feature type="domain" description="C2H2-type" evidence="11">
    <location>
        <begin position="272"/>
        <end position="296"/>
    </location>
</feature>
<keyword evidence="9" id="KW-0479">Metal-binding</keyword>
<evidence type="ECO:0000313" key="12">
    <source>
        <dbReference type="EMBL" id="OTG38358.1"/>
    </source>
</evidence>
<keyword evidence="8" id="KW-0539">Nucleus</keyword>
<keyword evidence="13" id="KW-1185">Reference proteome</keyword>
<feature type="region of interest" description="Disordered" evidence="10">
    <location>
        <begin position="100"/>
        <end position="296"/>
    </location>
</feature>
<feature type="compositionally biased region" description="Basic and acidic residues" evidence="10">
    <location>
        <begin position="123"/>
        <end position="147"/>
    </location>
</feature>
<comment type="subcellular location">
    <subcellularLocation>
        <location evidence="1">Nucleus</location>
        <location evidence="1">Nucleolus</location>
    </subcellularLocation>
</comment>
<dbReference type="OMA" id="GCKSCTR"/>
<keyword evidence="7" id="KW-0804">Transcription</keyword>
<keyword evidence="9" id="KW-0863">Zinc-finger</keyword>
<dbReference type="Pfam" id="PF17800">
    <property type="entry name" value="NPL"/>
    <property type="match status" value="1"/>
</dbReference>
<dbReference type="Gene3D" id="2.60.120.340">
    <property type="entry name" value="Nucleoplasmin core domain"/>
    <property type="match status" value="1"/>
</dbReference>
<dbReference type="InterPro" id="IPR041232">
    <property type="entry name" value="NPL"/>
</dbReference>
<evidence type="ECO:0000313" key="13">
    <source>
        <dbReference type="Proteomes" id="UP000215914"/>
    </source>
</evidence>
<evidence type="ECO:0000256" key="3">
    <source>
        <dbReference type="ARBA" id="ARBA00022491"/>
    </source>
</evidence>
<evidence type="ECO:0000256" key="8">
    <source>
        <dbReference type="ARBA" id="ARBA00023242"/>
    </source>
</evidence>
<dbReference type="GO" id="GO:0008270">
    <property type="term" value="F:zinc ion binding"/>
    <property type="evidence" value="ECO:0007669"/>
    <property type="project" value="UniProtKB-KW"/>
</dbReference>
<comment type="similarity">
    <text evidence="2">Belongs to the histone deacetylase HD2 family.</text>
</comment>
<dbReference type="GO" id="GO:0016787">
    <property type="term" value="F:hydrolase activity"/>
    <property type="evidence" value="ECO:0007669"/>
    <property type="project" value="UniProtKB-KW"/>
</dbReference>
<evidence type="ECO:0000256" key="10">
    <source>
        <dbReference type="SAM" id="MobiDB-lite"/>
    </source>
</evidence>
<proteinExistence type="inferred from homology"/>
<organism evidence="12 13">
    <name type="scientific">Helianthus annuus</name>
    <name type="common">Common sunflower</name>
    <dbReference type="NCBI Taxonomy" id="4232"/>
    <lineage>
        <taxon>Eukaryota</taxon>
        <taxon>Viridiplantae</taxon>
        <taxon>Streptophyta</taxon>
        <taxon>Embryophyta</taxon>
        <taxon>Tracheophyta</taxon>
        <taxon>Spermatophyta</taxon>
        <taxon>Magnoliopsida</taxon>
        <taxon>eudicotyledons</taxon>
        <taxon>Gunneridae</taxon>
        <taxon>Pentapetalae</taxon>
        <taxon>asterids</taxon>
        <taxon>campanulids</taxon>
        <taxon>Asterales</taxon>
        <taxon>Asteraceae</taxon>
        <taxon>Asteroideae</taxon>
        <taxon>Heliantheae alliance</taxon>
        <taxon>Heliantheae</taxon>
        <taxon>Helianthus</taxon>
    </lineage>
</organism>
<dbReference type="PROSITE" id="PS50157">
    <property type="entry name" value="ZINC_FINGER_C2H2_2"/>
    <property type="match status" value="1"/>
</dbReference>
<keyword evidence="3" id="KW-0678">Repressor</keyword>
<evidence type="ECO:0000256" key="1">
    <source>
        <dbReference type="ARBA" id="ARBA00004604"/>
    </source>
</evidence>
<dbReference type="GO" id="GO:0005730">
    <property type="term" value="C:nucleolus"/>
    <property type="evidence" value="ECO:0007669"/>
    <property type="project" value="UniProtKB-SubCell"/>
</dbReference>
<accession>A0A251VS34</accession>
<keyword evidence="9" id="KW-0862">Zinc</keyword>
<feature type="compositionally biased region" description="Polar residues" evidence="10">
    <location>
        <begin position="283"/>
        <end position="296"/>
    </location>
</feature>
<dbReference type="FunCoup" id="A0A251VS34">
    <property type="interactions" value="2587"/>
</dbReference>
<feature type="compositionally biased region" description="Acidic residues" evidence="10">
    <location>
        <begin position="100"/>
        <end position="115"/>
    </location>
</feature>
<feature type="compositionally biased region" description="Polar residues" evidence="10">
    <location>
        <begin position="247"/>
        <end position="270"/>
    </location>
</feature>